<keyword evidence="4" id="KW-1185">Reference proteome</keyword>
<evidence type="ECO:0000256" key="2">
    <source>
        <dbReference type="SAM" id="MobiDB-lite"/>
    </source>
</evidence>
<feature type="coiled-coil region" evidence="1">
    <location>
        <begin position="174"/>
        <end position="208"/>
    </location>
</feature>
<accession>A0A7J7N1N9</accession>
<dbReference type="Gene3D" id="4.10.60.10">
    <property type="entry name" value="Zinc finger, CCHC-type"/>
    <property type="match status" value="1"/>
</dbReference>
<evidence type="ECO:0000313" key="4">
    <source>
        <dbReference type="Proteomes" id="UP000541444"/>
    </source>
</evidence>
<reference evidence="3 4" key="1">
    <citation type="journal article" date="2020" name="IScience">
        <title>Genome Sequencing of the Endangered Kingdonia uniflora (Circaeasteraceae, Ranunculales) Reveals Potential Mechanisms of Evolutionary Specialization.</title>
        <authorList>
            <person name="Sun Y."/>
            <person name="Deng T."/>
            <person name="Zhang A."/>
            <person name="Moore M.J."/>
            <person name="Landis J.B."/>
            <person name="Lin N."/>
            <person name="Zhang H."/>
            <person name="Zhang X."/>
            <person name="Huang J."/>
            <person name="Zhang X."/>
            <person name="Sun H."/>
            <person name="Wang H."/>
        </authorList>
    </citation>
    <scope>NUCLEOTIDE SEQUENCE [LARGE SCALE GENOMIC DNA]</scope>
    <source>
        <strain evidence="3">TB1705</strain>
        <tissue evidence="3">Leaf</tissue>
    </source>
</reference>
<evidence type="ECO:0000313" key="3">
    <source>
        <dbReference type="EMBL" id="KAF6161109.1"/>
    </source>
</evidence>
<evidence type="ECO:0000256" key="1">
    <source>
        <dbReference type="SAM" id="Coils"/>
    </source>
</evidence>
<feature type="non-terminal residue" evidence="3">
    <location>
        <position position="1"/>
    </location>
</feature>
<dbReference type="EMBL" id="JACGCM010001144">
    <property type="protein sequence ID" value="KAF6161109.1"/>
    <property type="molecule type" value="Genomic_DNA"/>
</dbReference>
<proteinExistence type="predicted"/>
<dbReference type="GO" id="GO:0008270">
    <property type="term" value="F:zinc ion binding"/>
    <property type="evidence" value="ECO:0007669"/>
    <property type="project" value="InterPro"/>
</dbReference>
<feature type="region of interest" description="Disordered" evidence="2">
    <location>
        <begin position="53"/>
        <end position="87"/>
    </location>
</feature>
<sequence>QHQFKKQGQSVNYKSRTHDQLKSNNRPINLDTDLSQVECYKYHKFGHYVHSCPNKKSGTNNKAMNISVTSDDSDDEHDNNESNPQVVDNRKYCAYPEFLNCGNNNFDVFEVENNDENQSNQEQNEFEDPHLEDLYAQTLAKCMKLGKLKKVLKYQVNTLTCELQDKTESTSHEIEVLENKKQGLHDKVVFLEKEVNDANEKMKLTLDELHSSKLGVVPSQQKLEKFCHGAKNIDKMLCMGKTDSDKKGLGYEEPLHNAKTPQITKFVTTTASISMPKHNMISTTHNHSKWVF</sequence>
<dbReference type="SUPFAM" id="SSF57756">
    <property type="entry name" value="Retrovirus zinc finger-like domains"/>
    <property type="match status" value="1"/>
</dbReference>
<dbReference type="AlphaFoldDB" id="A0A7J7N1N9"/>
<dbReference type="OrthoDB" id="377534at2759"/>
<comment type="caution">
    <text evidence="3">The sequence shown here is derived from an EMBL/GenBank/DDBJ whole genome shotgun (WGS) entry which is preliminary data.</text>
</comment>
<name>A0A7J7N1N9_9MAGN</name>
<feature type="compositionally biased region" description="Polar residues" evidence="2">
    <location>
        <begin position="54"/>
        <end position="69"/>
    </location>
</feature>
<gene>
    <name evidence="3" type="ORF">GIB67_007750</name>
</gene>
<organism evidence="3 4">
    <name type="scientific">Kingdonia uniflora</name>
    <dbReference type="NCBI Taxonomy" id="39325"/>
    <lineage>
        <taxon>Eukaryota</taxon>
        <taxon>Viridiplantae</taxon>
        <taxon>Streptophyta</taxon>
        <taxon>Embryophyta</taxon>
        <taxon>Tracheophyta</taxon>
        <taxon>Spermatophyta</taxon>
        <taxon>Magnoliopsida</taxon>
        <taxon>Ranunculales</taxon>
        <taxon>Circaeasteraceae</taxon>
        <taxon>Kingdonia</taxon>
    </lineage>
</organism>
<feature type="region of interest" description="Disordered" evidence="2">
    <location>
        <begin position="1"/>
        <end position="29"/>
    </location>
</feature>
<feature type="compositionally biased region" description="Polar residues" evidence="2">
    <location>
        <begin position="1"/>
        <end position="14"/>
    </location>
</feature>
<protein>
    <submittedName>
        <fullName evidence="3">Uncharacterized protein</fullName>
    </submittedName>
</protein>
<dbReference type="InterPro" id="IPR036875">
    <property type="entry name" value="Znf_CCHC_sf"/>
</dbReference>
<keyword evidence="1" id="KW-0175">Coiled coil</keyword>
<dbReference type="Proteomes" id="UP000541444">
    <property type="component" value="Unassembled WGS sequence"/>
</dbReference>
<dbReference type="GO" id="GO:0003676">
    <property type="term" value="F:nucleic acid binding"/>
    <property type="evidence" value="ECO:0007669"/>
    <property type="project" value="InterPro"/>
</dbReference>